<dbReference type="RefSeq" id="XP_028026684.1">
    <property type="nucleotide sequence ID" value="XM_028170883.1"/>
</dbReference>
<protein>
    <submittedName>
        <fullName evidence="2">Uncharacterized protein LOC114240361</fullName>
    </submittedName>
</protein>
<name>A0A6J2JDU3_BOMMA</name>
<dbReference type="GeneID" id="114240361"/>
<accession>A0A6J2JDU3</accession>
<gene>
    <name evidence="2" type="primary">LOC114240361</name>
</gene>
<keyword evidence="1" id="KW-1185">Reference proteome</keyword>
<dbReference type="Gene3D" id="3.40.50.300">
    <property type="entry name" value="P-loop containing nucleotide triphosphate hydrolases"/>
    <property type="match status" value="1"/>
</dbReference>
<proteinExistence type="predicted"/>
<dbReference type="InterPro" id="IPR020987">
    <property type="entry name" value="Centromere_Cenp-M"/>
</dbReference>
<dbReference type="InterPro" id="IPR027417">
    <property type="entry name" value="P-loop_NTPase"/>
</dbReference>
<sequence>MSLLEEDAVIAPWVGPMSAKNSLTAIVLSLNVEVIEKVSEALSEVHKKSGFRWKLVILRSFHLEEVVKQSDLTGRVAIDFVIIALDTSRLFCLEWAKKELCQVHPDLRRRRVVLVNTSGLPVNAMAITAGELINFYTENNVDLLTADISNTENTTLLAQKLLKYMEVSIGVRTGIPNINV</sequence>
<dbReference type="Proteomes" id="UP000504629">
    <property type="component" value="Unplaced"/>
</dbReference>
<reference evidence="2" key="1">
    <citation type="submission" date="2025-08" db="UniProtKB">
        <authorList>
            <consortium name="RefSeq"/>
        </authorList>
    </citation>
    <scope>IDENTIFICATION</scope>
    <source>
        <tissue evidence="2">Silk gland</tissue>
    </source>
</reference>
<dbReference type="Pfam" id="PF11111">
    <property type="entry name" value="CENP-M"/>
    <property type="match status" value="1"/>
</dbReference>
<dbReference type="KEGG" id="bman:114240361"/>
<organism evidence="1 2">
    <name type="scientific">Bombyx mandarina</name>
    <name type="common">Wild silk moth</name>
    <name type="synonym">Wild silkworm</name>
    <dbReference type="NCBI Taxonomy" id="7092"/>
    <lineage>
        <taxon>Eukaryota</taxon>
        <taxon>Metazoa</taxon>
        <taxon>Ecdysozoa</taxon>
        <taxon>Arthropoda</taxon>
        <taxon>Hexapoda</taxon>
        <taxon>Insecta</taxon>
        <taxon>Pterygota</taxon>
        <taxon>Neoptera</taxon>
        <taxon>Endopterygota</taxon>
        <taxon>Lepidoptera</taxon>
        <taxon>Glossata</taxon>
        <taxon>Ditrysia</taxon>
        <taxon>Bombycoidea</taxon>
        <taxon>Bombycidae</taxon>
        <taxon>Bombycinae</taxon>
        <taxon>Bombyx</taxon>
    </lineage>
</organism>
<evidence type="ECO:0000313" key="2">
    <source>
        <dbReference type="RefSeq" id="XP_028026684.1"/>
    </source>
</evidence>
<dbReference type="OrthoDB" id="8110633at2759"/>
<evidence type="ECO:0000313" key="1">
    <source>
        <dbReference type="Proteomes" id="UP000504629"/>
    </source>
</evidence>
<dbReference type="AlphaFoldDB" id="A0A6J2JDU3"/>